<dbReference type="EnsemblMetazoa" id="ISCW019056-RA">
    <property type="protein sequence ID" value="ISCW019056-PA"/>
    <property type="gene ID" value="ISCW019056"/>
</dbReference>
<dbReference type="STRING" id="6945.B7PP26"/>
<dbReference type="SUPFAM" id="SSF48371">
    <property type="entry name" value="ARM repeat"/>
    <property type="match status" value="1"/>
</dbReference>
<dbReference type="InterPro" id="IPR013598">
    <property type="entry name" value="Exportin-1/Importin-b-like"/>
</dbReference>
<dbReference type="Proteomes" id="UP000001555">
    <property type="component" value="Unassembled WGS sequence"/>
</dbReference>
<dbReference type="VEuPathDB" id="VectorBase:ISCI019056"/>
<keyword evidence="4" id="KW-1185">Reference proteome</keyword>
<dbReference type="AlphaFoldDB" id="B7PP26"/>
<gene>
    <name evidence="2" type="ORF">IscW_ISCW019056</name>
</gene>
<evidence type="ECO:0000313" key="3">
    <source>
        <dbReference type="EnsemblMetazoa" id="ISCW019056-PA"/>
    </source>
</evidence>
<dbReference type="PANTHER" id="PTHR12363:SF42">
    <property type="entry name" value="TRANSPORTIN-3"/>
    <property type="match status" value="1"/>
</dbReference>
<proteinExistence type="predicted"/>
<dbReference type="Gene3D" id="1.25.10.10">
    <property type="entry name" value="Leucine-rich Repeat Variant"/>
    <property type="match status" value="1"/>
</dbReference>
<dbReference type="InterPro" id="IPR016024">
    <property type="entry name" value="ARM-type_fold"/>
</dbReference>
<dbReference type="EMBL" id="DS755600">
    <property type="protein sequence ID" value="EEC08348.1"/>
    <property type="molecule type" value="Genomic_DNA"/>
</dbReference>
<evidence type="ECO:0000313" key="2">
    <source>
        <dbReference type="EMBL" id="EEC08348.1"/>
    </source>
</evidence>
<reference evidence="3" key="2">
    <citation type="submission" date="2020-05" db="UniProtKB">
        <authorList>
            <consortium name="EnsemblMetazoa"/>
        </authorList>
    </citation>
    <scope>IDENTIFICATION</scope>
    <source>
        <strain evidence="3">wikel</strain>
    </source>
</reference>
<evidence type="ECO:0000259" key="1">
    <source>
        <dbReference type="Pfam" id="PF08389"/>
    </source>
</evidence>
<dbReference type="HOGENOM" id="CLU_1962020_0_0_1"/>
<protein>
    <submittedName>
        <fullName evidence="2 3">Transportin, putative</fullName>
    </submittedName>
</protein>
<dbReference type="VEuPathDB" id="VectorBase:ISCP_016466"/>
<evidence type="ECO:0000313" key="4">
    <source>
        <dbReference type="Proteomes" id="UP000001555"/>
    </source>
</evidence>
<dbReference type="EMBL" id="ABJB010283997">
    <property type="status" value="NOT_ANNOTATED_CDS"/>
    <property type="molecule type" value="Genomic_DNA"/>
</dbReference>
<dbReference type="VEuPathDB" id="VectorBase:ISCW019056"/>
<dbReference type="InterPro" id="IPR011989">
    <property type="entry name" value="ARM-like"/>
</dbReference>
<dbReference type="PANTHER" id="PTHR12363">
    <property type="entry name" value="TRANSPORTIN 3 AND IMPORTIN 13"/>
    <property type="match status" value="1"/>
</dbReference>
<dbReference type="InParanoid" id="B7PP26"/>
<organism>
    <name type="scientific">Ixodes scapularis</name>
    <name type="common">Black-legged tick</name>
    <name type="synonym">Deer tick</name>
    <dbReference type="NCBI Taxonomy" id="6945"/>
    <lineage>
        <taxon>Eukaryota</taxon>
        <taxon>Metazoa</taxon>
        <taxon>Ecdysozoa</taxon>
        <taxon>Arthropoda</taxon>
        <taxon>Chelicerata</taxon>
        <taxon>Arachnida</taxon>
        <taxon>Acari</taxon>
        <taxon>Parasitiformes</taxon>
        <taxon>Ixodida</taxon>
        <taxon>Ixodoidea</taxon>
        <taxon>Ixodidae</taxon>
        <taxon>Ixodinae</taxon>
        <taxon>Ixodes</taxon>
    </lineage>
</organism>
<name>B7PP26_IXOSC</name>
<dbReference type="GO" id="GO:0006606">
    <property type="term" value="P:protein import into nucleus"/>
    <property type="evidence" value="ECO:0007669"/>
    <property type="project" value="UniProtKB-ARBA"/>
</dbReference>
<dbReference type="OrthoDB" id="435593at2759"/>
<sequence>MGNEVIEIFTQVSPQVVQLLDACLQSGTDNDGKRRARVFRCLGSWFSVGALQLDDPNLHKLLGAVFEALTNTSSSSSVHEAASDCICNALLLIGETSKPAPLAQVLVLGVYSLENAYHMSVAQEDQDR</sequence>
<dbReference type="InterPro" id="IPR051345">
    <property type="entry name" value="Importin_beta-like_NTR"/>
</dbReference>
<accession>B7PP26</accession>
<dbReference type="EMBL" id="ABJB010294231">
    <property type="status" value="NOT_ANNOTATED_CDS"/>
    <property type="molecule type" value="Genomic_DNA"/>
</dbReference>
<feature type="domain" description="Exportin-1/Importin-beta-like" evidence="1">
    <location>
        <begin position="4"/>
        <end position="86"/>
    </location>
</feature>
<reference evidence="2 4" key="1">
    <citation type="submission" date="2008-03" db="EMBL/GenBank/DDBJ databases">
        <title>Annotation of Ixodes scapularis.</title>
        <authorList>
            <consortium name="Ixodes scapularis Genome Project Consortium"/>
            <person name="Caler E."/>
            <person name="Hannick L.I."/>
            <person name="Bidwell S."/>
            <person name="Joardar V."/>
            <person name="Thiagarajan M."/>
            <person name="Amedeo P."/>
            <person name="Galinsky K.J."/>
            <person name="Schobel S."/>
            <person name="Inman J."/>
            <person name="Hostetler J."/>
            <person name="Miller J."/>
            <person name="Hammond M."/>
            <person name="Megy K."/>
            <person name="Lawson D."/>
            <person name="Kodira C."/>
            <person name="Sutton G."/>
            <person name="Meyer J."/>
            <person name="Hill C.A."/>
            <person name="Birren B."/>
            <person name="Nene V."/>
            <person name="Collins F."/>
            <person name="Alarcon-Chaidez F."/>
            <person name="Wikel S."/>
            <person name="Strausberg R."/>
        </authorList>
    </citation>
    <scope>NUCLEOTIDE SEQUENCE [LARGE SCALE GENOMIC DNA]</scope>
    <source>
        <strain evidence="4">Wikel</strain>
        <strain evidence="2">Wikel colony</strain>
    </source>
</reference>
<dbReference type="Pfam" id="PF08389">
    <property type="entry name" value="Xpo1"/>
    <property type="match status" value="1"/>
</dbReference>
<dbReference type="PaxDb" id="6945-B7PP26"/>